<protein>
    <submittedName>
        <fullName evidence="2">Uncharacterized protein</fullName>
    </submittedName>
</protein>
<accession>A0A1V6P401</accession>
<comment type="caution">
    <text evidence="2">The sequence shown here is derived from an EMBL/GenBank/DDBJ whole genome shotgun (WGS) entry which is preliminary data.</text>
</comment>
<dbReference type="Proteomes" id="UP000191408">
    <property type="component" value="Unassembled WGS sequence"/>
</dbReference>
<feature type="compositionally biased region" description="Polar residues" evidence="1">
    <location>
        <begin position="202"/>
        <end position="214"/>
    </location>
</feature>
<feature type="compositionally biased region" description="Low complexity" evidence="1">
    <location>
        <begin position="219"/>
        <end position="230"/>
    </location>
</feature>
<gene>
    <name evidence="2" type="ORF">PENPOL_c001G09172</name>
</gene>
<feature type="compositionally biased region" description="Basic and acidic residues" evidence="1">
    <location>
        <begin position="179"/>
        <end position="193"/>
    </location>
</feature>
<organism evidence="2 3">
    <name type="scientific">Penicillium polonicum</name>
    <dbReference type="NCBI Taxonomy" id="60169"/>
    <lineage>
        <taxon>Eukaryota</taxon>
        <taxon>Fungi</taxon>
        <taxon>Dikarya</taxon>
        <taxon>Ascomycota</taxon>
        <taxon>Pezizomycotina</taxon>
        <taxon>Eurotiomycetes</taxon>
        <taxon>Eurotiomycetidae</taxon>
        <taxon>Eurotiales</taxon>
        <taxon>Aspergillaceae</taxon>
        <taxon>Penicillium</taxon>
    </lineage>
</organism>
<reference evidence="3" key="1">
    <citation type="journal article" date="2017" name="Nat. Microbiol.">
        <title>Global analysis of biosynthetic gene clusters reveals vast potential of secondary metabolite production in Penicillium species.</title>
        <authorList>
            <person name="Nielsen J.C."/>
            <person name="Grijseels S."/>
            <person name="Prigent S."/>
            <person name="Ji B."/>
            <person name="Dainat J."/>
            <person name="Nielsen K.F."/>
            <person name="Frisvad J.C."/>
            <person name="Workman M."/>
            <person name="Nielsen J."/>
        </authorList>
    </citation>
    <scope>NUCLEOTIDE SEQUENCE [LARGE SCALE GENOMIC DNA]</scope>
    <source>
        <strain evidence="3">IBT 4502</strain>
    </source>
</reference>
<feature type="region of interest" description="Disordered" evidence="1">
    <location>
        <begin position="252"/>
        <end position="271"/>
    </location>
</feature>
<feature type="compositionally biased region" description="Low complexity" evidence="1">
    <location>
        <begin position="70"/>
        <end position="80"/>
    </location>
</feature>
<feature type="region of interest" description="Disordered" evidence="1">
    <location>
        <begin position="64"/>
        <end position="110"/>
    </location>
</feature>
<sequence length="271" mass="29397">MFLYTGPPGLSVQLRINPSLKTMIRRPPTIIALEENDVESHLQRIYIRHTLTVEFEQLHLDDENRDEMTDPSPSSCVSSESDVDLDTTGMSQEGSPCFEPISPRDRSYASTDAISHTAVTKSCLKSPIPTQQSSLQLTISTGIHSQADRSVDPPRLKVKFALSPQDLELHSGKAPLEGETDRDRRGENHRPSHTDAIYTPMSIDSPSSTPQVSFLSCGVSSSPATASVPPRDLTLASTMSYEEVLAEGAVSPASAANSVGEDRGSHNQIVI</sequence>
<feature type="region of interest" description="Disordered" evidence="1">
    <location>
        <begin position="162"/>
        <end position="230"/>
    </location>
</feature>
<evidence type="ECO:0000313" key="2">
    <source>
        <dbReference type="EMBL" id="OQD71698.1"/>
    </source>
</evidence>
<evidence type="ECO:0000313" key="3">
    <source>
        <dbReference type="Proteomes" id="UP000191408"/>
    </source>
</evidence>
<dbReference type="EMBL" id="MDYM01000001">
    <property type="protein sequence ID" value="OQD71698.1"/>
    <property type="molecule type" value="Genomic_DNA"/>
</dbReference>
<keyword evidence="3" id="KW-1185">Reference proteome</keyword>
<proteinExistence type="predicted"/>
<evidence type="ECO:0000256" key="1">
    <source>
        <dbReference type="SAM" id="MobiDB-lite"/>
    </source>
</evidence>
<name>A0A1V6P401_PENPO</name>
<dbReference type="AlphaFoldDB" id="A0A1V6P401"/>